<keyword evidence="2" id="KW-0732">Signal</keyword>
<organism evidence="3 4">
    <name type="scientific">Beauveria asiatica</name>
    <dbReference type="NCBI Taxonomy" id="1069075"/>
    <lineage>
        <taxon>Eukaryota</taxon>
        <taxon>Fungi</taxon>
        <taxon>Dikarya</taxon>
        <taxon>Ascomycota</taxon>
        <taxon>Pezizomycotina</taxon>
        <taxon>Sordariomycetes</taxon>
        <taxon>Hypocreomycetidae</taxon>
        <taxon>Hypocreales</taxon>
        <taxon>Cordycipitaceae</taxon>
        <taxon>Beauveria</taxon>
    </lineage>
</organism>
<evidence type="ECO:0000313" key="3">
    <source>
        <dbReference type="EMBL" id="KAK8148442.1"/>
    </source>
</evidence>
<feature type="region of interest" description="Disordered" evidence="1">
    <location>
        <begin position="140"/>
        <end position="178"/>
    </location>
</feature>
<protein>
    <submittedName>
        <fullName evidence="3">Uncharacterized protein</fullName>
    </submittedName>
</protein>
<dbReference type="EMBL" id="JAAHCF010000089">
    <property type="protein sequence ID" value="KAK8148442.1"/>
    <property type="molecule type" value="Genomic_DNA"/>
</dbReference>
<gene>
    <name evidence="3" type="ORF">G3M48_010125</name>
</gene>
<reference evidence="3 4" key="1">
    <citation type="submission" date="2020-02" db="EMBL/GenBank/DDBJ databases">
        <title>Comparative genomics of the hypocrealean fungal genus Beauvera.</title>
        <authorList>
            <person name="Showalter D.N."/>
            <person name="Bushley K.E."/>
            <person name="Rehner S.A."/>
        </authorList>
    </citation>
    <scope>NUCLEOTIDE SEQUENCE [LARGE SCALE GENOMIC DNA]</scope>
    <source>
        <strain evidence="3 4">ARSEF4384</strain>
    </source>
</reference>
<dbReference type="Proteomes" id="UP001397290">
    <property type="component" value="Unassembled WGS sequence"/>
</dbReference>
<name>A0AAW0S1M6_9HYPO</name>
<sequence length="178" mass="19119">MLDLYIPPRVLTLCFLAALSTSVAGQWTGSFNTTAVPDVDPPERCWVRGFSGDPNFPGRGRCACTSGRVYPDCNYFLGKQIWNRVSEAVCTCPTDEFQVPQDDSYKECICDADLKKEVGSGFPLGPGCWCPAKELATKDGLTDATSQASQDPPSGDVQGNNPVDTTPAAPKDNTTCPE</sequence>
<feature type="compositionally biased region" description="Polar residues" evidence="1">
    <location>
        <begin position="143"/>
        <end position="164"/>
    </location>
</feature>
<feature type="signal peptide" evidence="2">
    <location>
        <begin position="1"/>
        <end position="25"/>
    </location>
</feature>
<comment type="caution">
    <text evidence="3">The sequence shown here is derived from an EMBL/GenBank/DDBJ whole genome shotgun (WGS) entry which is preliminary data.</text>
</comment>
<feature type="chain" id="PRO_5043844465" evidence="2">
    <location>
        <begin position="26"/>
        <end position="178"/>
    </location>
</feature>
<accession>A0AAW0S1M6</accession>
<keyword evidence="4" id="KW-1185">Reference proteome</keyword>
<evidence type="ECO:0000256" key="1">
    <source>
        <dbReference type="SAM" id="MobiDB-lite"/>
    </source>
</evidence>
<evidence type="ECO:0000256" key="2">
    <source>
        <dbReference type="SAM" id="SignalP"/>
    </source>
</evidence>
<evidence type="ECO:0000313" key="4">
    <source>
        <dbReference type="Proteomes" id="UP001397290"/>
    </source>
</evidence>
<proteinExistence type="predicted"/>
<dbReference type="AlphaFoldDB" id="A0AAW0S1M6"/>